<feature type="region of interest" description="Disordered" evidence="5">
    <location>
        <begin position="550"/>
        <end position="591"/>
    </location>
</feature>
<dbReference type="SUPFAM" id="SSF56112">
    <property type="entry name" value="Protein kinase-like (PK-like)"/>
    <property type="match status" value="1"/>
</dbReference>
<proteinExistence type="predicted"/>
<evidence type="ECO:0000256" key="4">
    <source>
        <dbReference type="PROSITE-ProRule" id="PRU10141"/>
    </source>
</evidence>
<evidence type="ECO:0000256" key="5">
    <source>
        <dbReference type="SAM" id="MobiDB-lite"/>
    </source>
</evidence>
<dbReference type="PROSITE" id="PS00108">
    <property type="entry name" value="PROTEIN_KINASE_ST"/>
    <property type="match status" value="1"/>
</dbReference>
<keyword evidence="3 4" id="KW-0067">ATP-binding</keyword>
<feature type="compositionally biased region" description="Basic residues" evidence="5">
    <location>
        <begin position="555"/>
        <end position="569"/>
    </location>
</feature>
<dbReference type="Proteomes" id="UP001353858">
    <property type="component" value="Unassembled WGS sequence"/>
</dbReference>
<dbReference type="InterPro" id="IPR000719">
    <property type="entry name" value="Prot_kinase_dom"/>
</dbReference>
<dbReference type="PROSITE" id="PS50011">
    <property type="entry name" value="PROTEIN_KINASE_DOM"/>
    <property type="match status" value="1"/>
</dbReference>
<dbReference type="GO" id="GO:0004674">
    <property type="term" value="F:protein serine/threonine kinase activity"/>
    <property type="evidence" value="ECO:0007669"/>
    <property type="project" value="UniProtKB-EC"/>
</dbReference>
<dbReference type="SMART" id="SM00220">
    <property type="entry name" value="S_TKc"/>
    <property type="match status" value="1"/>
</dbReference>
<evidence type="ECO:0000259" key="6">
    <source>
        <dbReference type="PROSITE" id="PS50011"/>
    </source>
</evidence>
<gene>
    <name evidence="7" type="ORF">RN001_015343</name>
</gene>
<name>A0AAN7SD63_9COLE</name>
<dbReference type="InterPro" id="IPR008271">
    <property type="entry name" value="Ser/Thr_kinase_AS"/>
</dbReference>
<dbReference type="InterPro" id="IPR050235">
    <property type="entry name" value="CK1_Ser-Thr_kinase"/>
</dbReference>
<organism evidence="7 8">
    <name type="scientific">Aquatica leii</name>
    <dbReference type="NCBI Taxonomy" id="1421715"/>
    <lineage>
        <taxon>Eukaryota</taxon>
        <taxon>Metazoa</taxon>
        <taxon>Ecdysozoa</taxon>
        <taxon>Arthropoda</taxon>
        <taxon>Hexapoda</taxon>
        <taxon>Insecta</taxon>
        <taxon>Pterygota</taxon>
        <taxon>Neoptera</taxon>
        <taxon>Endopterygota</taxon>
        <taxon>Coleoptera</taxon>
        <taxon>Polyphaga</taxon>
        <taxon>Elateriformia</taxon>
        <taxon>Elateroidea</taxon>
        <taxon>Lampyridae</taxon>
        <taxon>Luciolinae</taxon>
        <taxon>Aquatica</taxon>
    </lineage>
</organism>
<comment type="caution">
    <text evidence="7">The sequence shown here is derived from an EMBL/GenBank/DDBJ whole genome shotgun (WGS) entry which is preliminary data.</text>
</comment>
<evidence type="ECO:0000313" key="8">
    <source>
        <dbReference type="Proteomes" id="UP001353858"/>
    </source>
</evidence>
<evidence type="ECO:0000256" key="3">
    <source>
        <dbReference type="ARBA" id="ARBA00022840"/>
    </source>
</evidence>
<sequence length="591" mass="68756">MGRRCNNERSSCEPPDKKPLLALPECDIKEGTLLVDILGKEWKLGKAIGTGGFGEIYLATDDLCCDVNSEAPYVAKVENHSSGPLFVEIHCYLHIAKLESIVRWKEKMQMQHLAVPHYVASGSHIIGDNKYRFLIIPRYNKDLESIFEVKRKFNLKTVLTIGLQIIDALEYIHSNGYVHSDIKASNILFNEYINKKSFSLVTSPTLYRYRGCRPVRSCKVRKIHRVLRTNFNLQSMDNGTEYKVKNIDEIYLLDYGLASRYVTSTGEHKAFDVDSRKAHAGTILFCSRDAHVGVQSRRSDLECLGYNLIYWLTSDLPWSKYLSDPEMVHQKKTKCNQNVRAFLEYTFNSEFPRFLYDYFMYLHNLEFEAKPDYKYIKTLFSKALHEYGYKNNLLLDFDSLEGWGRKQKKTKCNSENVKIKRAVQSLTRTPLKSNQTMKPNLRKEKNLKADKDWAQALMDPEEIIKEAKIRRRKMTDTSDSNQSSGIQNLDLYALNPTAAMIEVFNRSMERINSGHTPRYREHSFVDYIEGYTPAMLEVYNRIKEREFQEYQRVSSRSKPKKKQTSKGNKRAIQQTKKEKPVALRRTYSLRG</sequence>
<dbReference type="AlphaFoldDB" id="A0AAN7SD63"/>
<evidence type="ECO:0000256" key="2">
    <source>
        <dbReference type="ARBA" id="ARBA00022741"/>
    </source>
</evidence>
<dbReference type="PANTHER" id="PTHR11909">
    <property type="entry name" value="CASEIN KINASE-RELATED"/>
    <property type="match status" value="1"/>
</dbReference>
<keyword evidence="8" id="KW-1185">Reference proteome</keyword>
<dbReference type="Gene3D" id="1.10.510.10">
    <property type="entry name" value="Transferase(Phosphotransferase) domain 1"/>
    <property type="match status" value="2"/>
</dbReference>
<feature type="binding site" evidence="4">
    <location>
        <position position="76"/>
    </location>
    <ligand>
        <name>ATP</name>
        <dbReference type="ChEBI" id="CHEBI:30616"/>
    </ligand>
</feature>
<feature type="domain" description="Protein kinase" evidence="6">
    <location>
        <begin position="42"/>
        <end position="388"/>
    </location>
</feature>
<keyword evidence="2 4" id="KW-0547">Nucleotide-binding</keyword>
<reference evidence="8" key="1">
    <citation type="submission" date="2023-01" db="EMBL/GenBank/DDBJ databases">
        <title>Key to firefly adult light organ development and bioluminescence: homeobox transcription factors regulate luciferase expression and transportation to peroxisome.</title>
        <authorList>
            <person name="Fu X."/>
        </authorList>
    </citation>
    <scope>NUCLEOTIDE SEQUENCE [LARGE SCALE GENOMIC DNA]</scope>
</reference>
<dbReference type="EMBL" id="JARPUR010000007">
    <property type="protein sequence ID" value="KAK4873314.1"/>
    <property type="molecule type" value="Genomic_DNA"/>
</dbReference>
<dbReference type="InterPro" id="IPR011009">
    <property type="entry name" value="Kinase-like_dom_sf"/>
</dbReference>
<evidence type="ECO:0000313" key="7">
    <source>
        <dbReference type="EMBL" id="KAK4873314.1"/>
    </source>
</evidence>
<dbReference type="GO" id="GO:0005524">
    <property type="term" value="F:ATP binding"/>
    <property type="evidence" value="ECO:0007669"/>
    <property type="project" value="UniProtKB-UniRule"/>
</dbReference>
<dbReference type="EC" id="2.7.11.1" evidence="1"/>
<evidence type="ECO:0000256" key="1">
    <source>
        <dbReference type="ARBA" id="ARBA00012513"/>
    </source>
</evidence>
<dbReference type="Pfam" id="PF00069">
    <property type="entry name" value="Pkinase"/>
    <property type="match status" value="1"/>
</dbReference>
<dbReference type="PROSITE" id="PS00107">
    <property type="entry name" value="PROTEIN_KINASE_ATP"/>
    <property type="match status" value="1"/>
</dbReference>
<accession>A0AAN7SD63</accession>
<protein>
    <recommendedName>
        <fullName evidence="1">non-specific serine/threonine protein kinase</fullName>
        <ecNumber evidence="1">2.7.11.1</ecNumber>
    </recommendedName>
</protein>
<dbReference type="InterPro" id="IPR017441">
    <property type="entry name" value="Protein_kinase_ATP_BS"/>
</dbReference>